<dbReference type="AlphaFoldDB" id="A0A0F6YH59"/>
<dbReference type="KEGG" id="samy:DB32_000777"/>
<proteinExistence type="predicted"/>
<feature type="domain" description="Copper type II ascorbate-dependent monooxygenase C-terminal" evidence="3">
    <location>
        <begin position="214"/>
        <end position="307"/>
    </location>
</feature>
<sequence length="307" mass="33528">MRALAPLAIVIVLFGCGSSRTSGVDGGNQSDAATADSGTVVGTDAGPVDPGAPSATVSFGPHPLGVGDERTVCVILDAGNPVARQVRAIRTHLPQGSHHMIVYRTDMPVRETPYPCFPFADGGEAVFIAETVEAELVYPEDAALEFSAHQHIRLEIHEINYTREPIDVRSSVTFEFHPPDAPPRAPVEFLFTGNMSLTLPPRRETTVTSFHGVRDGARIFALTSHTHSLGTYAAIHRARSETDFDTPPLHESTEWAEPPLNTFGPPLVLDPDEGLRLTCTYFNDRADTVSFGLDFEDEMCFLWAYYY</sequence>
<gene>
    <name evidence="4" type="ORF">DB32_000777</name>
</gene>
<feature type="compositionally biased region" description="Polar residues" evidence="2">
    <location>
        <begin position="21"/>
        <end position="32"/>
    </location>
</feature>
<protein>
    <recommendedName>
        <fullName evidence="3">Copper type II ascorbate-dependent monooxygenase C-terminal domain-containing protein</fullName>
    </recommendedName>
</protein>
<dbReference type="STRING" id="927083.DB32_000777"/>
<evidence type="ECO:0000256" key="2">
    <source>
        <dbReference type="SAM" id="MobiDB-lite"/>
    </source>
</evidence>
<reference evidence="4 5" key="1">
    <citation type="submission" date="2015-03" db="EMBL/GenBank/DDBJ databases">
        <title>Genome assembly of Sandaracinus amylolyticus DSM 53668.</title>
        <authorList>
            <person name="Sharma G."/>
            <person name="Subramanian S."/>
        </authorList>
    </citation>
    <scope>NUCLEOTIDE SEQUENCE [LARGE SCALE GENOMIC DNA]</scope>
    <source>
        <strain evidence="4 5">DSM 53668</strain>
    </source>
</reference>
<organism evidence="4 5">
    <name type="scientific">Sandaracinus amylolyticus</name>
    <dbReference type="NCBI Taxonomy" id="927083"/>
    <lineage>
        <taxon>Bacteria</taxon>
        <taxon>Pseudomonadati</taxon>
        <taxon>Myxococcota</taxon>
        <taxon>Polyangia</taxon>
        <taxon>Polyangiales</taxon>
        <taxon>Sandaracinaceae</taxon>
        <taxon>Sandaracinus</taxon>
    </lineage>
</organism>
<dbReference type="EMBL" id="CP011125">
    <property type="protein sequence ID" value="AKF03628.1"/>
    <property type="molecule type" value="Genomic_DNA"/>
</dbReference>
<dbReference type="InterPro" id="IPR024548">
    <property type="entry name" value="Cu2_monoox_C"/>
</dbReference>
<evidence type="ECO:0000313" key="4">
    <source>
        <dbReference type="EMBL" id="AKF03628.1"/>
    </source>
</evidence>
<keyword evidence="5" id="KW-1185">Reference proteome</keyword>
<dbReference type="OrthoDB" id="258766at2"/>
<dbReference type="RefSeq" id="WP_053231066.1">
    <property type="nucleotide sequence ID" value="NZ_CP011125.1"/>
</dbReference>
<name>A0A0F6YH59_9BACT</name>
<dbReference type="Pfam" id="PF03712">
    <property type="entry name" value="Cu2_monoox_C"/>
    <property type="match status" value="1"/>
</dbReference>
<dbReference type="InterPro" id="IPR008977">
    <property type="entry name" value="PHM/PNGase_F_dom_sf"/>
</dbReference>
<dbReference type="Gene3D" id="2.60.120.230">
    <property type="match status" value="1"/>
</dbReference>
<keyword evidence="1" id="KW-1015">Disulfide bond</keyword>
<evidence type="ECO:0000259" key="3">
    <source>
        <dbReference type="Pfam" id="PF03712"/>
    </source>
</evidence>
<evidence type="ECO:0000313" key="5">
    <source>
        <dbReference type="Proteomes" id="UP000034883"/>
    </source>
</evidence>
<dbReference type="SUPFAM" id="SSF49742">
    <property type="entry name" value="PHM/PNGase F"/>
    <property type="match status" value="1"/>
</dbReference>
<accession>A0A0F6YH59</accession>
<dbReference type="GO" id="GO:0016715">
    <property type="term" value="F:oxidoreductase activity, acting on paired donors, with incorporation or reduction of molecular oxygen, reduced ascorbate as one donor, and incorporation of one atom of oxygen"/>
    <property type="evidence" value="ECO:0007669"/>
    <property type="project" value="InterPro"/>
</dbReference>
<feature type="region of interest" description="Disordered" evidence="2">
    <location>
        <begin position="21"/>
        <end position="56"/>
    </location>
</feature>
<evidence type="ECO:0000256" key="1">
    <source>
        <dbReference type="ARBA" id="ARBA00023157"/>
    </source>
</evidence>
<dbReference type="InterPro" id="IPR014784">
    <property type="entry name" value="Cu2_ascorb_mOase-like_C"/>
</dbReference>
<dbReference type="PROSITE" id="PS51257">
    <property type="entry name" value="PROKAR_LIPOPROTEIN"/>
    <property type="match status" value="1"/>
</dbReference>
<dbReference type="Proteomes" id="UP000034883">
    <property type="component" value="Chromosome"/>
</dbReference>